<sequence length="169" mass="18614">MRHLLKNTWIFVLLAIVFVGCSKSEGSDDGSYFIKMRVDERAVVCKPINAYFIKYRATVGNEEKDLVHITFSCPANNDPLETVTASMTDFKGLGTYDLKKPENPQNTAQYAKNVTIADEVCGAVEGKITITGITEASITGTFQFKGVNHTNSKSVKITEGSFHLPLKKS</sequence>
<accession>A0ABW8QBZ9</accession>
<proteinExistence type="predicted"/>
<name>A0ABW8QBZ9_9FLAO</name>
<reference evidence="1 2" key="1">
    <citation type="journal article" date="2016" name="Sci. Rep.">
        <title>Whole genome sequencing identifies a novel species of the genus Capnocytophaga isolated from dog and cat bite wounds in humans.</title>
        <authorList>
            <person name="Zangenah S."/>
            <person name="Abbasi N."/>
            <person name="Andersson A.F."/>
            <person name="Bergman P."/>
        </authorList>
    </citation>
    <scope>NUCLEOTIDE SEQUENCE [LARGE SCALE GENOMIC DNA]</scope>
    <source>
        <strain evidence="1 2">W5</strain>
    </source>
</reference>
<dbReference type="EMBL" id="JBJGWJ010000006">
    <property type="protein sequence ID" value="MFK8293907.1"/>
    <property type="molecule type" value="Genomic_DNA"/>
</dbReference>
<evidence type="ECO:0000313" key="2">
    <source>
        <dbReference type="Proteomes" id="UP001622370"/>
    </source>
</evidence>
<dbReference type="Pfam" id="PF19765">
    <property type="entry name" value="DUF6252"/>
    <property type="match status" value="1"/>
</dbReference>
<comment type="caution">
    <text evidence="1">The sequence shown here is derived from an EMBL/GenBank/DDBJ whole genome shotgun (WGS) entry which is preliminary data.</text>
</comment>
<evidence type="ECO:0000313" key="1">
    <source>
        <dbReference type="EMBL" id="MFK8293907.1"/>
    </source>
</evidence>
<dbReference type="Proteomes" id="UP001622370">
    <property type="component" value="Unassembled WGS sequence"/>
</dbReference>
<dbReference type="PROSITE" id="PS51257">
    <property type="entry name" value="PROKAR_LIPOPROTEIN"/>
    <property type="match status" value="1"/>
</dbReference>
<dbReference type="InterPro" id="IPR046219">
    <property type="entry name" value="DUF6252"/>
</dbReference>
<keyword evidence="2" id="KW-1185">Reference proteome</keyword>
<dbReference type="RefSeq" id="WP_203967682.1">
    <property type="nucleotide sequence ID" value="NZ_BOPJ01000016.1"/>
</dbReference>
<organism evidence="1 2">
    <name type="scientific">Capnocytophaga stomatis</name>
    <dbReference type="NCBI Taxonomy" id="1848904"/>
    <lineage>
        <taxon>Bacteria</taxon>
        <taxon>Pseudomonadati</taxon>
        <taxon>Bacteroidota</taxon>
        <taxon>Flavobacteriia</taxon>
        <taxon>Flavobacteriales</taxon>
        <taxon>Flavobacteriaceae</taxon>
        <taxon>Capnocytophaga</taxon>
    </lineage>
</organism>
<gene>
    <name evidence="1" type="ORF">ACI76L_08940</name>
</gene>
<protein>
    <submittedName>
        <fullName evidence="1">DUF6252 family protein</fullName>
    </submittedName>
</protein>